<comment type="caution">
    <text evidence="1">The sequence shown here is derived from an EMBL/GenBank/DDBJ whole genome shotgun (WGS) entry which is preliminary data.</text>
</comment>
<dbReference type="AlphaFoldDB" id="A0A8S3X3R4"/>
<dbReference type="Proteomes" id="UP000691718">
    <property type="component" value="Unassembled WGS sequence"/>
</dbReference>
<sequence>MTTIVERETLKLRVKQMEKSTFLTRLFRKYTRRLHIYIDCSEPELENFTNYILPQFFDTQKLIEVIFIGPSYIRQNPHTPVVKLKRKITESLLFKHIHCIQRLAFMGCEMSAAQNVENEKYTHKHFENYSRPLSFSNVSHPADAVLSRCNALLMMFSTLQHISVDYDHISTEALETLSHLTLFKNLTLNIARRRKLVLKPINWHLLDVFYPNGLDVSVNIIGLPPQKLKDVMDKVLVEGLTLVSLKVMFCETFYAPLLRHLLNLYTTTLRELVWVDCPDDSPDTLNRNIKTSQEEEYDVCNVNPFILLCWHCVQLQTLVIHGYWVWQYDLEGFVRLRKSLRRLEVSALSRGWRLALQRRTCARRLRLTDVPTAPSASFVQQVNEHTDFKWKPCQWSKLHPGLRARATPEQRADYVLHEARQTLGIT</sequence>
<dbReference type="OrthoDB" id="8757000at2759"/>
<name>A0A8S3X3R4_PARAO</name>
<accession>A0A8S3X3R4</accession>
<reference evidence="1" key="1">
    <citation type="submission" date="2021-04" db="EMBL/GenBank/DDBJ databases">
        <authorList>
            <person name="Tunstrom K."/>
        </authorList>
    </citation>
    <scope>NUCLEOTIDE SEQUENCE</scope>
</reference>
<evidence type="ECO:0000313" key="2">
    <source>
        <dbReference type="Proteomes" id="UP000691718"/>
    </source>
</evidence>
<dbReference type="EMBL" id="CAJQZP010000898">
    <property type="protein sequence ID" value="CAG4995124.1"/>
    <property type="molecule type" value="Genomic_DNA"/>
</dbReference>
<evidence type="ECO:0000313" key="1">
    <source>
        <dbReference type="EMBL" id="CAG4995124.1"/>
    </source>
</evidence>
<protein>
    <submittedName>
        <fullName evidence="1">(apollo) hypothetical protein</fullName>
    </submittedName>
</protein>
<gene>
    <name evidence="1" type="ORF">PAPOLLO_LOCUS12764</name>
</gene>
<keyword evidence="2" id="KW-1185">Reference proteome</keyword>
<proteinExistence type="predicted"/>
<organism evidence="1 2">
    <name type="scientific">Parnassius apollo</name>
    <name type="common">Apollo butterfly</name>
    <name type="synonym">Papilio apollo</name>
    <dbReference type="NCBI Taxonomy" id="110799"/>
    <lineage>
        <taxon>Eukaryota</taxon>
        <taxon>Metazoa</taxon>
        <taxon>Ecdysozoa</taxon>
        <taxon>Arthropoda</taxon>
        <taxon>Hexapoda</taxon>
        <taxon>Insecta</taxon>
        <taxon>Pterygota</taxon>
        <taxon>Neoptera</taxon>
        <taxon>Endopterygota</taxon>
        <taxon>Lepidoptera</taxon>
        <taxon>Glossata</taxon>
        <taxon>Ditrysia</taxon>
        <taxon>Papilionoidea</taxon>
        <taxon>Papilionidae</taxon>
        <taxon>Parnassiinae</taxon>
        <taxon>Parnassini</taxon>
        <taxon>Parnassius</taxon>
        <taxon>Parnassius</taxon>
    </lineage>
</organism>